<dbReference type="SUPFAM" id="SSF51735">
    <property type="entry name" value="NAD(P)-binding Rossmann-fold domains"/>
    <property type="match status" value="1"/>
</dbReference>
<dbReference type="InterPro" id="IPR036291">
    <property type="entry name" value="NAD(P)-bd_dom_sf"/>
</dbReference>
<feature type="binding site" evidence="11">
    <location>
        <position position="86"/>
    </location>
    <ligand>
        <name>NAD(+)</name>
        <dbReference type="ChEBI" id="CHEBI:57540"/>
    </ligand>
</feature>
<dbReference type="Proteomes" id="UP000027583">
    <property type="component" value="Unassembled WGS sequence"/>
</dbReference>
<dbReference type="Pfam" id="PF03720">
    <property type="entry name" value="UDPG_MGDP_dh_C"/>
    <property type="match status" value="1"/>
</dbReference>
<evidence type="ECO:0000256" key="1">
    <source>
        <dbReference type="ARBA" id="ARBA00004701"/>
    </source>
</evidence>
<comment type="similarity">
    <text evidence="2 8">Belongs to the UDP-glucose/GDP-mannose dehydrogenase family.</text>
</comment>
<dbReference type="eggNOG" id="COG1004">
    <property type="taxonomic scope" value="Bacteria"/>
</dbReference>
<dbReference type="NCBIfam" id="TIGR03026">
    <property type="entry name" value="NDP-sugDHase"/>
    <property type="match status" value="1"/>
</dbReference>
<dbReference type="Pfam" id="PF00984">
    <property type="entry name" value="UDPG_MGDP_dh"/>
    <property type="match status" value="1"/>
</dbReference>
<feature type="binding site" evidence="11">
    <location>
        <position position="35"/>
    </location>
    <ligand>
        <name>NAD(+)</name>
        <dbReference type="ChEBI" id="CHEBI:57540"/>
    </ligand>
</feature>
<dbReference type="GO" id="GO:0000271">
    <property type="term" value="P:polysaccharide biosynthetic process"/>
    <property type="evidence" value="ECO:0007669"/>
    <property type="project" value="InterPro"/>
</dbReference>
<feature type="binding site" evidence="11">
    <location>
        <position position="272"/>
    </location>
    <ligand>
        <name>NAD(+)</name>
        <dbReference type="ChEBI" id="CHEBI:57540"/>
    </ligand>
</feature>
<keyword evidence="6 8" id="KW-0520">NAD</keyword>
<feature type="binding site" evidence="11">
    <location>
        <position position="338"/>
    </location>
    <ligand>
        <name>NAD(+)</name>
        <dbReference type="ChEBI" id="CHEBI:57540"/>
    </ligand>
</feature>
<comment type="catalytic activity">
    <reaction evidence="7 8">
        <text>UDP-alpha-D-glucose + 2 NAD(+) + H2O = UDP-alpha-D-glucuronate + 2 NADH + 3 H(+)</text>
        <dbReference type="Rhea" id="RHEA:23596"/>
        <dbReference type="ChEBI" id="CHEBI:15377"/>
        <dbReference type="ChEBI" id="CHEBI:15378"/>
        <dbReference type="ChEBI" id="CHEBI:57540"/>
        <dbReference type="ChEBI" id="CHEBI:57945"/>
        <dbReference type="ChEBI" id="CHEBI:58052"/>
        <dbReference type="ChEBI" id="CHEBI:58885"/>
        <dbReference type="EC" id="1.1.1.22"/>
    </reaction>
</comment>
<dbReference type="AlphaFoldDB" id="A0A060QEC1"/>
<reference evidence="13 14" key="1">
    <citation type="journal article" date="2014" name="Genome Biol. Evol.">
        <title>Acetic acid bacteria genomes reveal functional traits for adaptation to life in insect guts.</title>
        <authorList>
            <person name="Chouaia B."/>
            <person name="Gaiarsa S."/>
            <person name="Crotti E."/>
            <person name="Comandatore F."/>
            <person name="Degli Esposti M."/>
            <person name="Ricci I."/>
            <person name="Alma A."/>
            <person name="Favia G."/>
            <person name="Bandi C."/>
            <person name="Daffonchio D."/>
        </authorList>
    </citation>
    <scope>NUCLEOTIDE SEQUENCE [LARGE SCALE GENOMIC DNA]</scope>
    <source>
        <strain evidence="13 14">SF2.1</strain>
    </source>
</reference>
<evidence type="ECO:0000256" key="8">
    <source>
        <dbReference type="PIRNR" id="PIRNR000124"/>
    </source>
</evidence>
<feature type="binding site" evidence="10">
    <location>
        <position position="213"/>
    </location>
    <ligand>
        <name>substrate</name>
    </ligand>
</feature>
<dbReference type="InterPro" id="IPR001732">
    <property type="entry name" value="UDP-Glc/GDP-Man_DH_N"/>
</dbReference>
<proteinExistence type="inferred from homology"/>
<gene>
    <name evidence="13" type="ORF">ASAP_1008</name>
</gene>
<keyword evidence="5 8" id="KW-0560">Oxidoreductase</keyword>
<organism evidence="13 14">
    <name type="scientific">Asaia bogorensis</name>
    <dbReference type="NCBI Taxonomy" id="91915"/>
    <lineage>
        <taxon>Bacteria</taxon>
        <taxon>Pseudomonadati</taxon>
        <taxon>Pseudomonadota</taxon>
        <taxon>Alphaproteobacteria</taxon>
        <taxon>Acetobacterales</taxon>
        <taxon>Acetobacteraceae</taxon>
        <taxon>Asaia</taxon>
    </lineage>
</organism>
<evidence type="ECO:0000256" key="11">
    <source>
        <dbReference type="PIRSR" id="PIRSR500134-3"/>
    </source>
</evidence>
<accession>A0A060QEC1</accession>
<feature type="binding site" evidence="10">
    <location>
        <position position="331"/>
    </location>
    <ligand>
        <name>substrate</name>
    </ligand>
</feature>
<dbReference type="PIRSF" id="PIRSF500134">
    <property type="entry name" value="UDPglc_DH_bac"/>
    <property type="match status" value="1"/>
</dbReference>
<dbReference type="PANTHER" id="PTHR43750:SF3">
    <property type="entry name" value="UDP-GLUCOSE 6-DEHYDROGENASE TUAD"/>
    <property type="match status" value="1"/>
</dbReference>
<evidence type="ECO:0000256" key="5">
    <source>
        <dbReference type="ARBA" id="ARBA00023002"/>
    </source>
</evidence>
<dbReference type="Gene3D" id="3.40.50.720">
    <property type="entry name" value="NAD(P)-binding Rossmann-like Domain"/>
    <property type="match status" value="2"/>
</dbReference>
<dbReference type="SUPFAM" id="SSF48179">
    <property type="entry name" value="6-phosphogluconate dehydrogenase C-terminal domain-like"/>
    <property type="match status" value="1"/>
</dbReference>
<dbReference type="InterPro" id="IPR008927">
    <property type="entry name" value="6-PGluconate_DH-like_C_sf"/>
</dbReference>
<comment type="pathway">
    <text evidence="1">Nucleotide-sugar biosynthesis; UDP-alpha-D-glucuronate biosynthesis; UDP-alpha-D-glucuronate from UDP-alpha-D-glucose: step 1/1.</text>
</comment>
<dbReference type="PIRSF" id="PIRSF000124">
    <property type="entry name" value="UDPglc_GDPman_dh"/>
    <property type="match status" value="1"/>
</dbReference>
<feature type="binding site" evidence="10">
    <location>
        <begin position="258"/>
        <end position="262"/>
    </location>
    <ligand>
        <name>substrate</name>
    </ligand>
</feature>
<dbReference type="GO" id="GO:0006065">
    <property type="term" value="P:UDP-glucuronate biosynthetic process"/>
    <property type="evidence" value="ECO:0007669"/>
    <property type="project" value="UniProtKB-UniPathway"/>
</dbReference>
<dbReference type="SMART" id="SM00984">
    <property type="entry name" value="UDPG_MGDP_dh_C"/>
    <property type="match status" value="1"/>
</dbReference>
<dbReference type="InterPro" id="IPR014026">
    <property type="entry name" value="UDP-Glc/GDP-Man_DH_dimer"/>
</dbReference>
<dbReference type="InterPro" id="IPR017476">
    <property type="entry name" value="UDP-Glc/GDP-Man"/>
</dbReference>
<evidence type="ECO:0000256" key="2">
    <source>
        <dbReference type="ARBA" id="ARBA00006601"/>
    </source>
</evidence>
<sequence>MHMAVIGGGYVGLVTATCFAEFGIEVRVVETHPERLAMLQSGQIPIYEPGLQSMAAANVAAGRLSFGNSVNDAVAGAAAAFIAVGTPPDEDTGRADLTKVIEACLQIVHAATDYIVITTKSTVPVGTGKKLAKLAREARPDLDFDIASNPEFLREGSAIGDFMRPDRVVIGLEAGKPGGTSRAEEIMRRLYRPLYLIEAPILFTDLESAELIKYAANAFLAMKISFINEMADLCEKTGANVHAIARGVGLDGRIGTKFLHAGPGFGGSCFPKDTLALSHIARDAGVPSRLVDATIQINTERKNSMAERILEAIGHTRQQGCTIAILGLAFKPNTDDMRDAPSIPILHRLHEEGLTIKAFDPVSMSAAKPLLPADVIFGKDAIETATGADALVVLTEWNEFRALDPRTLRSIMHGNTIVDLRNIWDPQAMAKHGFLYQSVGRPTP</sequence>
<name>A0A060QEC1_9PROT</name>
<evidence type="ECO:0000313" key="13">
    <source>
        <dbReference type="EMBL" id="CDG39053.1"/>
    </source>
</evidence>
<comment type="caution">
    <text evidence="13">The sequence shown here is derived from an EMBL/GenBank/DDBJ whole genome shotgun (WGS) entry which is preliminary data.</text>
</comment>
<evidence type="ECO:0000256" key="4">
    <source>
        <dbReference type="ARBA" id="ARBA00015132"/>
    </source>
</evidence>
<reference evidence="13 14" key="2">
    <citation type="journal article" date="2014" name="PLoS ONE">
        <title>Evolution of mitochondria reconstructed from the energy metabolism of living bacteria.</title>
        <authorList>
            <person name="Degli Esposti M."/>
            <person name="Chouaia B."/>
            <person name="Comandatore F."/>
            <person name="Crotti E."/>
            <person name="Sassera D."/>
            <person name="Lievens P.M."/>
            <person name="Daffonchio D."/>
            <person name="Bandi C."/>
        </authorList>
    </citation>
    <scope>NUCLEOTIDE SEQUENCE [LARGE SCALE GENOMIC DNA]</scope>
    <source>
        <strain evidence="13 14">SF2.1</strain>
    </source>
</reference>
<dbReference type="EC" id="1.1.1.22" evidence="3 8"/>
<dbReference type="Pfam" id="PF03721">
    <property type="entry name" value="UDPG_MGDP_dh_N"/>
    <property type="match status" value="1"/>
</dbReference>
<dbReference type="InterPro" id="IPR014027">
    <property type="entry name" value="UDP-Glc/GDP-Man_DH_C"/>
</dbReference>
<evidence type="ECO:0000313" key="14">
    <source>
        <dbReference type="Proteomes" id="UP000027583"/>
    </source>
</evidence>
<evidence type="ECO:0000256" key="7">
    <source>
        <dbReference type="ARBA" id="ARBA00047473"/>
    </source>
</evidence>
<dbReference type="GO" id="GO:0003979">
    <property type="term" value="F:UDP-glucose 6-dehydrogenase activity"/>
    <property type="evidence" value="ECO:0007669"/>
    <property type="project" value="UniProtKB-EC"/>
</dbReference>
<evidence type="ECO:0000256" key="10">
    <source>
        <dbReference type="PIRSR" id="PIRSR500134-2"/>
    </source>
</evidence>
<protein>
    <recommendedName>
        <fullName evidence="4 8">UDP-glucose 6-dehydrogenase</fullName>
        <ecNumber evidence="3 8">1.1.1.22</ecNumber>
    </recommendedName>
</protein>
<dbReference type="UniPathway" id="UPA00038">
    <property type="reaction ID" value="UER00491"/>
</dbReference>
<dbReference type="RefSeq" id="WP_023979898.1">
    <property type="nucleotide sequence ID" value="NZ_CBLX010000008.1"/>
</dbReference>
<evidence type="ECO:0000256" key="9">
    <source>
        <dbReference type="PIRSR" id="PIRSR500134-1"/>
    </source>
</evidence>
<dbReference type="InterPro" id="IPR036220">
    <property type="entry name" value="UDP-Glc/GDP-Man_DH_C_sf"/>
</dbReference>
<feature type="binding site" evidence="10">
    <location>
        <position position="266"/>
    </location>
    <ligand>
        <name>substrate</name>
    </ligand>
</feature>
<dbReference type="Gene3D" id="1.20.5.100">
    <property type="entry name" value="Cytochrome c1, transmembrane anchor, C-terminal"/>
    <property type="match status" value="1"/>
</dbReference>
<feature type="binding site" evidence="11">
    <location>
        <position position="155"/>
    </location>
    <ligand>
        <name>NAD(+)</name>
        <dbReference type="ChEBI" id="CHEBI:57540"/>
    </ligand>
</feature>
<dbReference type="SUPFAM" id="SSF52413">
    <property type="entry name" value="UDP-glucose/GDP-mannose dehydrogenase C-terminal domain"/>
    <property type="match status" value="1"/>
</dbReference>
<dbReference type="GO" id="GO:0051287">
    <property type="term" value="F:NAD binding"/>
    <property type="evidence" value="ECO:0007669"/>
    <property type="project" value="InterPro"/>
</dbReference>
<feature type="binding site" evidence="10">
    <location>
        <begin position="152"/>
        <end position="155"/>
    </location>
    <ligand>
        <name>substrate</name>
    </ligand>
</feature>
<dbReference type="PANTHER" id="PTHR43750">
    <property type="entry name" value="UDP-GLUCOSE 6-DEHYDROGENASE TUAD"/>
    <property type="match status" value="1"/>
</dbReference>
<evidence type="ECO:0000256" key="3">
    <source>
        <dbReference type="ARBA" id="ARBA00012954"/>
    </source>
</evidence>
<dbReference type="InterPro" id="IPR028357">
    <property type="entry name" value="UDPglc_DH_bac"/>
</dbReference>
<evidence type="ECO:0000256" key="6">
    <source>
        <dbReference type="ARBA" id="ARBA00023027"/>
    </source>
</evidence>
<feature type="active site" description="Nucleophile" evidence="9">
    <location>
        <position position="269"/>
    </location>
</feature>
<feature type="domain" description="UDP-glucose/GDP-mannose dehydrogenase C-terminal" evidence="12">
    <location>
        <begin position="324"/>
        <end position="426"/>
    </location>
</feature>
<dbReference type="EMBL" id="CBLX010000008">
    <property type="protein sequence ID" value="CDG39053.1"/>
    <property type="molecule type" value="Genomic_DNA"/>
</dbReference>
<feature type="binding site" evidence="11">
    <location>
        <position position="122"/>
    </location>
    <ligand>
        <name>NAD(+)</name>
        <dbReference type="ChEBI" id="CHEBI:57540"/>
    </ligand>
</feature>
<evidence type="ECO:0000259" key="12">
    <source>
        <dbReference type="SMART" id="SM00984"/>
    </source>
</evidence>